<comment type="caution">
    <text evidence="2">The sequence shown here is derived from an EMBL/GenBank/DDBJ whole genome shotgun (WGS) entry which is preliminary data.</text>
</comment>
<accession>A0ABW9T1X3</accession>
<name>A0ABW9T1X3_9BACL</name>
<protein>
    <submittedName>
        <fullName evidence="2">Arylamine N-acetyltransferase</fullName>
    </submittedName>
</protein>
<dbReference type="EMBL" id="WOAA01000011">
    <property type="protein sequence ID" value="MUG67124.1"/>
    <property type="molecule type" value="Genomic_DNA"/>
</dbReference>
<dbReference type="InterPro" id="IPR038765">
    <property type="entry name" value="Papain-like_cys_pep_sf"/>
</dbReference>
<dbReference type="PANTHER" id="PTHR11786:SF0">
    <property type="entry name" value="ARYLAMINE N-ACETYLTRANSFERASE 4-RELATED"/>
    <property type="match status" value="1"/>
</dbReference>
<dbReference type="Gene3D" id="3.30.2140.20">
    <property type="match status" value="1"/>
</dbReference>
<dbReference type="Pfam" id="PF00797">
    <property type="entry name" value="Acetyltransf_2"/>
    <property type="match status" value="1"/>
</dbReference>
<dbReference type="Proteomes" id="UP000435177">
    <property type="component" value="Unassembled WGS sequence"/>
</dbReference>
<keyword evidence="3" id="KW-1185">Reference proteome</keyword>
<dbReference type="RefSeq" id="WP_155618291.1">
    <property type="nucleotide sequence ID" value="NZ_WOAA01000011.1"/>
</dbReference>
<organism evidence="2 3">
    <name type="scientific">Paenibacillus campinasensis</name>
    <dbReference type="NCBI Taxonomy" id="66347"/>
    <lineage>
        <taxon>Bacteria</taxon>
        <taxon>Bacillati</taxon>
        <taxon>Bacillota</taxon>
        <taxon>Bacilli</taxon>
        <taxon>Bacillales</taxon>
        <taxon>Paenibacillaceae</taxon>
        <taxon>Paenibacillus</taxon>
    </lineage>
</organism>
<evidence type="ECO:0000313" key="3">
    <source>
        <dbReference type="Proteomes" id="UP000435177"/>
    </source>
</evidence>
<dbReference type="InterPro" id="IPR001447">
    <property type="entry name" value="Arylamine_N-AcTrfase"/>
</dbReference>
<sequence>MKLSDSARAYLHSLGLEQEPPSLSFLERICLAHLNTYPFENISKLIYFRDHAGDKWGNPLPSLETFVNNHRDYHYGGTCYVLNSNLKLLLQAVGFACYHIKLGNEHIGIIVHIADDRYYVDCGAAAPFFKPVRFETDAHNISSFGGDRVHLLPEEPQQHQYKYVRYIQDKQSGKTWHFDSRQPYQIQDFYSIVSESNRPGTTFMTILRCQLYQTKNERSLSLVNNKFGIRYASGETAVRTLTSVQEIQQVLADEFKLPRLPVAEAIAVLETLEVDIFANT</sequence>
<reference evidence="2 3" key="1">
    <citation type="submission" date="2019-11" db="EMBL/GenBank/DDBJ databases">
        <title>Draft genome sequences of five Paenibacillus species of dairy origin.</title>
        <authorList>
            <person name="Olajide A.M."/>
            <person name="Chen S."/>
            <person name="Lapointe G."/>
        </authorList>
    </citation>
    <scope>NUCLEOTIDE SEQUENCE [LARGE SCALE GENOMIC DNA]</scope>
    <source>
        <strain evidence="2 3">3CS1</strain>
    </source>
</reference>
<evidence type="ECO:0000256" key="1">
    <source>
        <dbReference type="ARBA" id="ARBA00006547"/>
    </source>
</evidence>
<comment type="similarity">
    <text evidence="1">Belongs to the arylamine N-acetyltransferase family.</text>
</comment>
<gene>
    <name evidence="2" type="ORF">GNP94_14085</name>
</gene>
<dbReference type="PANTHER" id="PTHR11786">
    <property type="entry name" value="N-HYDROXYARYLAMINE O-ACETYLTRANSFERASE"/>
    <property type="match status" value="1"/>
</dbReference>
<evidence type="ECO:0000313" key="2">
    <source>
        <dbReference type="EMBL" id="MUG67124.1"/>
    </source>
</evidence>
<dbReference type="SUPFAM" id="SSF54001">
    <property type="entry name" value="Cysteine proteinases"/>
    <property type="match status" value="1"/>
</dbReference>
<dbReference type="InterPro" id="IPR053710">
    <property type="entry name" value="Arylamine_NAT_domain_sf"/>
</dbReference>
<proteinExistence type="inferred from homology"/>